<evidence type="ECO:0000256" key="9">
    <source>
        <dbReference type="ARBA" id="ARBA00022692"/>
    </source>
</evidence>
<feature type="transmembrane region" description="Helical" evidence="17">
    <location>
        <begin position="540"/>
        <end position="561"/>
    </location>
</feature>
<evidence type="ECO:0000256" key="1">
    <source>
        <dbReference type="ARBA" id="ARBA00001936"/>
    </source>
</evidence>
<evidence type="ECO:0000256" key="4">
    <source>
        <dbReference type="ARBA" id="ARBA00004922"/>
    </source>
</evidence>
<feature type="transmembrane region" description="Helical" evidence="17">
    <location>
        <begin position="306"/>
        <end position="322"/>
    </location>
</feature>
<dbReference type="OrthoDB" id="313284at2157"/>
<evidence type="ECO:0000313" key="21">
    <source>
        <dbReference type="Proteomes" id="UP000037729"/>
    </source>
</evidence>
<comment type="caution">
    <text evidence="20">The sequence shown here is derived from an EMBL/GenBank/DDBJ whole genome shotgun (WGS) entry which is preliminary data.</text>
</comment>
<feature type="domain" description="Oligosaccharyl transferase STT3 N-terminal" evidence="18">
    <location>
        <begin position="131"/>
        <end position="320"/>
    </location>
</feature>
<evidence type="ECO:0000256" key="12">
    <source>
        <dbReference type="ARBA" id="ARBA00022989"/>
    </source>
</evidence>
<feature type="transmembrane region" description="Helical" evidence="17">
    <location>
        <begin position="105"/>
        <end position="125"/>
    </location>
</feature>
<reference evidence="20 21" key="1">
    <citation type="submission" date="2015-08" db="EMBL/GenBank/DDBJ databases">
        <title>Genomes of Isolates from Cabo Rojo, PR.</title>
        <authorList>
            <person name="Sanchez-Nieves R.L."/>
            <person name="Montalvo-Rodriguez R."/>
        </authorList>
    </citation>
    <scope>NUCLEOTIDE SEQUENCE [LARGE SCALE GENOMIC DNA]</scope>
    <source>
        <strain evidence="20 21">SL3</strain>
    </source>
</reference>
<dbReference type="Gene3D" id="2.60.40.3390">
    <property type="match status" value="1"/>
</dbReference>
<keyword evidence="9 17" id="KW-0812">Transmembrane</keyword>
<feature type="transmembrane region" description="Helical" evidence="17">
    <location>
        <begin position="441"/>
        <end position="461"/>
    </location>
</feature>
<evidence type="ECO:0000256" key="14">
    <source>
        <dbReference type="ARBA" id="ARBA00023211"/>
    </source>
</evidence>
<feature type="transmembrane region" description="Helical" evidence="17">
    <location>
        <begin position="224"/>
        <end position="242"/>
    </location>
</feature>
<dbReference type="PANTHER" id="PTHR13872">
    <property type="entry name" value="DOLICHYL-DIPHOSPHOOLIGOSACCHARIDE--PROTEIN GLYCOSYLTRANSFERASE SUBUNIT"/>
    <property type="match status" value="1"/>
</dbReference>
<evidence type="ECO:0000259" key="18">
    <source>
        <dbReference type="Pfam" id="PF02516"/>
    </source>
</evidence>
<keyword evidence="13 17" id="KW-0472">Membrane</keyword>
<feature type="domain" description="Archaeal glycosylation protein B peripheral" evidence="19">
    <location>
        <begin position="699"/>
        <end position="772"/>
    </location>
</feature>
<comment type="pathway">
    <text evidence="4">Protein modification; protein glycosylation.</text>
</comment>
<dbReference type="PANTHER" id="PTHR13872:SF1">
    <property type="entry name" value="DOLICHYL-DIPHOSPHOOLIGOSACCHARIDE--PROTEIN GLYCOSYLTRANSFERASE SUBUNIT STT3B"/>
    <property type="match status" value="1"/>
</dbReference>
<feature type="transmembrane region" description="Helical" evidence="17">
    <location>
        <begin position="390"/>
        <end position="410"/>
    </location>
</feature>
<dbReference type="GO" id="GO:0046872">
    <property type="term" value="F:metal ion binding"/>
    <property type="evidence" value="ECO:0007669"/>
    <property type="project" value="UniProtKB-KW"/>
</dbReference>
<name>A0A0M9AP52_9EURY</name>
<evidence type="ECO:0000256" key="10">
    <source>
        <dbReference type="ARBA" id="ARBA00022723"/>
    </source>
</evidence>
<feature type="transmembrane region" description="Helical" evidence="17">
    <location>
        <begin position="191"/>
        <end position="215"/>
    </location>
</feature>
<keyword evidence="10" id="KW-0479">Metal-binding</keyword>
<comment type="subcellular location">
    <subcellularLocation>
        <location evidence="3">Cell membrane</location>
        <topology evidence="3">Multi-pass membrane protein</topology>
    </subcellularLocation>
</comment>
<feature type="transmembrane region" description="Helical" evidence="17">
    <location>
        <begin position="329"/>
        <end position="349"/>
    </location>
</feature>
<dbReference type="RefSeq" id="WP_053966403.1">
    <property type="nucleotide sequence ID" value="NZ_LIUF01000001.1"/>
</dbReference>
<evidence type="ECO:0000256" key="5">
    <source>
        <dbReference type="ARBA" id="ARBA00010810"/>
    </source>
</evidence>
<gene>
    <name evidence="20" type="ORF">AMS69_01890</name>
</gene>
<accession>A0A0M9AP52</accession>
<feature type="transmembrane region" description="Helical" evidence="17">
    <location>
        <begin position="497"/>
        <end position="519"/>
    </location>
</feature>
<protein>
    <recommendedName>
        <fullName evidence="6">dolichyl-phosphooligosaccharide-protein glycotransferase</fullName>
        <ecNumber evidence="6">2.4.99.21</ecNumber>
    </recommendedName>
    <alternativeName>
        <fullName evidence="15">Oligosaccharyl transferase</fullName>
    </alternativeName>
</protein>
<dbReference type="InterPro" id="IPR041154">
    <property type="entry name" value="AglB_P1"/>
</dbReference>
<dbReference type="Pfam" id="PF18079">
    <property type="entry name" value="AglB_L1"/>
    <property type="match status" value="1"/>
</dbReference>
<evidence type="ECO:0000256" key="11">
    <source>
        <dbReference type="ARBA" id="ARBA00022842"/>
    </source>
</evidence>
<sequence length="777" mass="83253">MSDTPGAGAVLDDRPELRDATEAVLAVDDEQDGWTFDDIPIDSGQFGELVSTGIVEKDGEQYRVADPDAVRAALDGEPETGGDSGREMALGDALRFDFDARATGLLIAALSVVLVARTYVIGSIYRGDDIVLSSNDPYYYRYHVEQVAANAGSAADFGALSVLPDAVTKGEPLMIATLWWVSSLFGGSNEIIGHVLAWYPVVSALVTSVLLYLLAVRVSSDRRVGLASVLFLAFIPGHAFRTSLGFADHHAFDYPWLALTALALVVALTTATNRTSLRRPQPWIAAVGIGVGTAGQVLAWEAGPLLVLPVSLVVLGQTLLDVSNDRSALVSNAPVLAGVSLGAILAWSVHTVTGWQTALVTSAPALLTLGTVVVIATAEVARRFGGTVEQLAVVDLGLGVVGLLVFRFGFAEQWDTFNSRLDLLFRSDAIAETYGLFSADAFGFLFLLGLTLFLALPAMVWGLDLAWSDQSGWLVASSYVWVLFALAVIQVRFVGELATFLALFAGLAFVWVASWVELARPVLTTGDRDLRDVLVPDSRAVASLFVLFLLFGSLGIVQVPVKTSQVLVEDGTYDAATAIEADAAERGFEYPENYVLSRWGQSRVYNYFVNGESRSFSYARQKYGPFVAETDPDAALSRISNRVGYIVTTEADIEEPTTMYARLHQHFGSRNGDVDGLAHYRPLFTSEDGSHRAFAVVPGGEIKGTAAPNSTVSVVTTLAVSGREVDYERQTTANRNGDFTVTVANPGTYTVTTDGGNKTTVEVTEQMVYSGGNVTVE</sequence>
<comment type="catalytic activity">
    <reaction evidence="16">
        <text>an archaeal dolichyl phosphooligosaccharide + [protein]-L-asparagine = an archaeal dolichyl phosphate + a glycoprotein with the oligosaccharide chain attached by N-beta-D-glycosyl linkage to a protein L-asparagine.</text>
        <dbReference type="EC" id="2.4.99.21"/>
    </reaction>
</comment>
<evidence type="ECO:0000256" key="7">
    <source>
        <dbReference type="ARBA" id="ARBA00022676"/>
    </source>
</evidence>
<keyword evidence="12 17" id="KW-1133">Transmembrane helix</keyword>
<dbReference type="GO" id="GO:0004576">
    <property type="term" value="F:oligosaccharyl transferase activity"/>
    <property type="evidence" value="ECO:0007669"/>
    <property type="project" value="InterPro"/>
</dbReference>
<keyword evidence="21" id="KW-1185">Reference proteome</keyword>
<dbReference type="Proteomes" id="UP000037729">
    <property type="component" value="Unassembled WGS sequence"/>
</dbReference>
<keyword evidence="14" id="KW-0464">Manganese</keyword>
<keyword evidence="7" id="KW-0328">Glycosyltransferase</keyword>
<keyword evidence="8" id="KW-0808">Transferase</keyword>
<comment type="cofactor">
    <cofactor evidence="1">
        <name>Mn(2+)</name>
        <dbReference type="ChEBI" id="CHEBI:29035"/>
    </cofactor>
</comment>
<comment type="cofactor">
    <cofactor evidence="2">
        <name>Mg(2+)</name>
        <dbReference type="ChEBI" id="CHEBI:18420"/>
    </cofactor>
</comment>
<dbReference type="EC" id="2.4.99.21" evidence="6"/>
<feature type="transmembrane region" description="Helical" evidence="17">
    <location>
        <begin position="473"/>
        <end position="491"/>
    </location>
</feature>
<evidence type="ECO:0000313" key="20">
    <source>
        <dbReference type="EMBL" id="KOX94631.1"/>
    </source>
</evidence>
<keyword evidence="11" id="KW-0460">Magnesium</keyword>
<dbReference type="EMBL" id="LIUF01000001">
    <property type="protein sequence ID" value="KOX94631.1"/>
    <property type="molecule type" value="Genomic_DNA"/>
</dbReference>
<evidence type="ECO:0000256" key="17">
    <source>
        <dbReference type="SAM" id="Phobius"/>
    </source>
</evidence>
<evidence type="ECO:0000256" key="13">
    <source>
        <dbReference type="ARBA" id="ARBA00023136"/>
    </source>
</evidence>
<evidence type="ECO:0000256" key="6">
    <source>
        <dbReference type="ARBA" id="ARBA00012602"/>
    </source>
</evidence>
<evidence type="ECO:0000256" key="15">
    <source>
        <dbReference type="ARBA" id="ARBA00030679"/>
    </source>
</evidence>
<dbReference type="AlphaFoldDB" id="A0A0M9AP52"/>
<evidence type="ECO:0000259" key="19">
    <source>
        <dbReference type="Pfam" id="PF18079"/>
    </source>
</evidence>
<dbReference type="UniPathway" id="UPA00378"/>
<evidence type="ECO:0000256" key="16">
    <source>
        <dbReference type="ARBA" id="ARBA00034066"/>
    </source>
</evidence>
<organism evidence="20 21">
    <name type="scientific">Haloarcula rubripromontorii</name>
    <dbReference type="NCBI Taxonomy" id="1705562"/>
    <lineage>
        <taxon>Archaea</taxon>
        <taxon>Methanobacteriati</taxon>
        <taxon>Methanobacteriota</taxon>
        <taxon>Stenosarchaea group</taxon>
        <taxon>Halobacteria</taxon>
        <taxon>Halobacteriales</taxon>
        <taxon>Haloarculaceae</taxon>
        <taxon>Haloarcula</taxon>
    </lineage>
</organism>
<evidence type="ECO:0000256" key="3">
    <source>
        <dbReference type="ARBA" id="ARBA00004651"/>
    </source>
</evidence>
<evidence type="ECO:0000256" key="2">
    <source>
        <dbReference type="ARBA" id="ARBA00001946"/>
    </source>
</evidence>
<dbReference type="STRING" id="1705562.AMS69_01890"/>
<dbReference type="PATRIC" id="fig|1705562.3.peg.1321"/>
<dbReference type="InterPro" id="IPR048307">
    <property type="entry name" value="STT3_N"/>
</dbReference>
<proteinExistence type="inferred from homology"/>
<dbReference type="GO" id="GO:0005886">
    <property type="term" value="C:plasma membrane"/>
    <property type="evidence" value="ECO:0007669"/>
    <property type="project" value="UniProtKB-SubCell"/>
</dbReference>
<dbReference type="InterPro" id="IPR003674">
    <property type="entry name" value="Oligo_trans_STT3"/>
</dbReference>
<feature type="transmembrane region" description="Helical" evidence="17">
    <location>
        <begin position="254"/>
        <end position="271"/>
    </location>
</feature>
<comment type="similarity">
    <text evidence="5">Belongs to the STT3 family.</text>
</comment>
<dbReference type="Pfam" id="PF02516">
    <property type="entry name" value="STT3"/>
    <property type="match status" value="1"/>
</dbReference>
<feature type="transmembrane region" description="Helical" evidence="17">
    <location>
        <begin position="355"/>
        <end position="378"/>
    </location>
</feature>
<evidence type="ECO:0000256" key="8">
    <source>
        <dbReference type="ARBA" id="ARBA00022679"/>
    </source>
</evidence>